<keyword evidence="4" id="KW-1185">Reference proteome</keyword>
<dbReference type="AlphaFoldDB" id="A0A9W6MUZ5"/>
<feature type="domain" description="Glycine-rich" evidence="2">
    <location>
        <begin position="226"/>
        <end position="489"/>
    </location>
</feature>
<dbReference type="InterPro" id="IPR049304">
    <property type="entry name" value="Gly_rich_dom"/>
</dbReference>
<comment type="caution">
    <text evidence="3">The sequence shown here is derived from an EMBL/GenBank/DDBJ whole genome shotgun (WGS) entry which is preliminary data.</text>
</comment>
<gene>
    <name evidence="3" type="ORF">GCM10008179_15520</name>
</gene>
<evidence type="ECO:0000313" key="4">
    <source>
        <dbReference type="Proteomes" id="UP001143372"/>
    </source>
</evidence>
<feature type="compositionally biased region" description="Gly residues" evidence="1">
    <location>
        <begin position="457"/>
        <end position="482"/>
    </location>
</feature>
<name>A0A9W6MUZ5_9HYPH</name>
<feature type="compositionally biased region" description="Gly residues" evidence="1">
    <location>
        <begin position="358"/>
        <end position="372"/>
    </location>
</feature>
<dbReference type="Pfam" id="PF21722">
    <property type="entry name" value="Gly_rich_2"/>
    <property type="match status" value="1"/>
</dbReference>
<accession>A0A9W6MUZ5</accession>
<evidence type="ECO:0000256" key="1">
    <source>
        <dbReference type="SAM" id="MobiDB-lite"/>
    </source>
</evidence>
<proteinExistence type="predicted"/>
<evidence type="ECO:0000259" key="2">
    <source>
        <dbReference type="Pfam" id="PF21722"/>
    </source>
</evidence>
<reference evidence="3" key="2">
    <citation type="submission" date="2023-01" db="EMBL/GenBank/DDBJ databases">
        <authorList>
            <person name="Sun Q."/>
            <person name="Evtushenko L."/>
        </authorList>
    </citation>
    <scope>NUCLEOTIDE SEQUENCE</scope>
    <source>
        <strain evidence="3">VKM B-2347</strain>
    </source>
</reference>
<feature type="region of interest" description="Disordered" evidence="1">
    <location>
        <begin position="343"/>
        <end position="413"/>
    </location>
</feature>
<dbReference type="InterPro" id="IPR021251">
    <property type="entry name" value="DUF2793"/>
</dbReference>
<dbReference type="Pfam" id="PF10983">
    <property type="entry name" value="DUF2793"/>
    <property type="match status" value="1"/>
</dbReference>
<evidence type="ECO:0000313" key="3">
    <source>
        <dbReference type="EMBL" id="GLK67914.1"/>
    </source>
</evidence>
<dbReference type="Proteomes" id="UP001143372">
    <property type="component" value="Unassembled WGS sequence"/>
</dbReference>
<feature type="region of interest" description="Disordered" evidence="1">
    <location>
        <begin position="457"/>
        <end position="493"/>
    </location>
</feature>
<sequence>MSASPHLGLSYLAPAQKHVTVNESFRRLDALVQLGVLDRTLTAPPATPAEGDRHIVAPGAAGAWSGHDGELAAFLDGVWVFVEPKPGWLAYVAAEGALLVFLGGAWVGAMAALASLDELTRLGVATTADDVNRLAVSSAAALFTHAGAGVQVKLNKATPTDTASLLFQDGYSGRAEFGLAGSDGVSLKVSADGASWTTALSVDPSSGAVDLPQSPTLLVEKFTASGTWTKPAWATRVRVILIGGGAGGGSGALRAAGVAVSGGAGGAPGQTVDHEFEAGALSATVAVTVGAGGAGGAAQSTASSDGLPGALGGDTAFGGYVKAVQMAGGFGAGGSTATVAGGTHAGYRDMPPTTTASGGSGATGAGGAGQNGYGRASGPAGGGGGLTAANAEGAGGPSGSAFNSVGAPQAADGGLTPGGPGAAGAPYAGIAEALLEGCCGGGGAAGNAVNGGAGGAGAAPGGAGGGGGASRNGRSSGKGGDGARGEAWIISMR</sequence>
<dbReference type="RefSeq" id="WP_271168156.1">
    <property type="nucleotide sequence ID" value="NZ_BSFI01000007.1"/>
</dbReference>
<protein>
    <recommendedName>
        <fullName evidence="2">Glycine-rich domain-containing protein</fullName>
    </recommendedName>
</protein>
<reference evidence="3" key="1">
    <citation type="journal article" date="2014" name="Int. J. Syst. Evol. Microbiol.">
        <title>Complete genome sequence of Corynebacterium casei LMG S-19264T (=DSM 44701T), isolated from a smear-ripened cheese.</title>
        <authorList>
            <consortium name="US DOE Joint Genome Institute (JGI-PGF)"/>
            <person name="Walter F."/>
            <person name="Albersmeier A."/>
            <person name="Kalinowski J."/>
            <person name="Ruckert C."/>
        </authorList>
    </citation>
    <scope>NUCLEOTIDE SEQUENCE</scope>
    <source>
        <strain evidence="3">VKM B-2347</strain>
    </source>
</reference>
<organism evidence="3 4">
    <name type="scientific">Hansschlegelia plantiphila</name>
    <dbReference type="NCBI Taxonomy" id="374655"/>
    <lineage>
        <taxon>Bacteria</taxon>
        <taxon>Pseudomonadati</taxon>
        <taxon>Pseudomonadota</taxon>
        <taxon>Alphaproteobacteria</taxon>
        <taxon>Hyphomicrobiales</taxon>
        <taxon>Methylopilaceae</taxon>
        <taxon>Hansschlegelia</taxon>
    </lineage>
</organism>
<dbReference type="EMBL" id="BSFI01000007">
    <property type="protein sequence ID" value="GLK67914.1"/>
    <property type="molecule type" value="Genomic_DNA"/>
</dbReference>